<evidence type="ECO:0000256" key="1">
    <source>
        <dbReference type="SAM" id="Phobius"/>
    </source>
</evidence>
<dbReference type="RefSeq" id="WP_048088198.1">
    <property type="nucleotide sequence ID" value="NZ_JMIY01000001.1"/>
</dbReference>
<feature type="transmembrane region" description="Helical" evidence="1">
    <location>
        <begin position="49"/>
        <end position="67"/>
    </location>
</feature>
<organism evidence="2 3">
    <name type="scientific">Candidatus Methanoperedens nitratireducens</name>
    <dbReference type="NCBI Taxonomy" id="1392998"/>
    <lineage>
        <taxon>Archaea</taxon>
        <taxon>Methanobacteriati</taxon>
        <taxon>Methanobacteriota</taxon>
        <taxon>Stenosarchaea group</taxon>
        <taxon>Methanomicrobia</taxon>
        <taxon>Methanosarcinales</taxon>
        <taxon>ANME-2 cluster</taxon>
        <taxon>Candidatus Methanoperedentaceae</taxon>
        <taxon>Candidatus Methanoperedens</taxon>
    </lineage>
</organism>
<gene>
    <name evidence="2" type="ORF">ANME2D_00042</name>
</gene>
<protein>
    <submittedName>
        <fullName evidence="2">Uncharacterized protein</fullName>
    </submittedName>
</protein>
<keyword evidence="1" id="KW-0812">Transmembrane</keyword>
<dbReference type="EMBL" id="JMIY01000001">
    <property type="protein sequence ID" value="KCZ72983.1"/>
    <property type="molecule type" value="Genomic_DNA"/>
</dbReference>
<accession>A0A062V8Z0</accession>
<dbReference type="Proteomes" id="UP000027153">
    <property type="component" value="Unassembled WGS sequence"/>
</dbReference>
<keyword evidence="1" id="KW-0472">Membrane</keyword>
<sequence length="167" mass="18848">MMRDADKTCQETEDIIVLDADASMRLLISLLFTFFAFGLLIFLSSPNSIVVFLLILYVAFLNLLSAFTKKLIILDKKLQIISVRKYFINFIYSLKEIPSSHVKDIRVIKTHLPATENFDEGESWSTEIVTYSGESISIHCPSGQSDADRIAVKIRNMTNAGISYINS</sequence>
<reference evidence="2 3" key="1">
    <citation type="journal article" date="2013" name="Nature">
        <title>Anaerobic oxidation of methane coupled to nitrate reduction in a novel archaeal lineage.</title>
        <authorList>
            <person name="Haroon M.F."/>
            <person name="Hu S."/>
            <person name="Shi Y."/>
            <person name="Imelfort M."/>
            <person name="Keller J."/>
            <person name="Hugenholtz P."/>
            <person name="Yuan Z."/>
            <person name="Tyson G.W."/>
        </authorList>
    </citation>
    <scope>NUCLEOTIDE SEQUENCE [LARGE SCALE GENOMIC DNA]</scope>
    <source>
        <strain evidence="2 3">ANME-2d</strain>
    </source>
</reference>
<comment type="caution">
    <text evidence="2">The sequence shown here is derived from an EMBL/GenBank/DDBJ whole genome shotgun (WGS) entry which is preliminary data.</text>
</comment>
<evidence type="ECO:0000313" key="3">
    <source>
        <dbReference type="Proteomes" id="UP000027153"/>
    </source>
</evidence>
<proteinExistence type="predicted"/>
<dbReference type="AlphaFoldDB" id="A0A062V8Z0"/>
<evidence type="ECO:0000313" key="2">
    <source>
        <dbReference type="EMBL" id="KCZ72983.1"/>
    </source>
</evidence>
<feature type="transmembrane region" description="Helical" evidence="1">
    <location>
        <begin position="26"/>
        <end position="43"/>
    </location>
</feature>
<name>A0A062V8Z0_9EURY</name>
<keyword evidence="3" id="KW-1185">Reference proteome</keyword>
<keyword evidence="1" id="KW-1133">Transmembrane helix</keyword>